<name>A0A9Q0FZV2_9ROSI</name>
<protein>
    <recommendedName>
        <fullName evidence="7">TLC domain-containing protein</fullName>
    </recommendedName>
</protein>
<evidence type="ECO:0000313" key="9">
    <source>
        <dbReference type="Proteomes" id="UP001141552"/>
    </source>
</evidence>
<keyword evidence="4 5" id="KW-0472">Membrane</keyword>
<evidence type="ECO:0000256" key="3">
    <source>
        <dbReference type="ARBA" id="ARBA00022989"/>
    </source>
</evidence>
<dbReference type="InterPro" id="IPR006634">
    <property type="entry name" value="TLC-dom"/>
</dbReference>
<dbReference type="PANTHER" id="PTHR37227">
    <property type="entry name" value="OS01G0219000 PROTEIN"/>
    <property type="match status" value="1"/>
</dbReference>
<evidence type="ECO:0000256" key="4">
    <source>
        <dbReference type="ARBA" id="ARBA00023136"/>
    </source>
</evidence>
<accession>A0A9Q0FZV2</accession>
<dbReference type="EMBL" id="JAKUCV010003009">
    <property type="protein sequence ID" value="KAJ4840626.1"/>
    <property type="molecule type" value="Genomic_DNA"/>
</dbReference>
<feature type="transmembrane region" description="Helical" evidence="6">
    <location>
        <begin position="78"/>
        <end position="97"/>
    </location>
</feature>
<dbReference type="Pfam" id="PF03798">
    <property type="entry name" value="TRAM_LAG1_CLN8"/>
    <property type="match status" value="1"/>
</dbReference>
<keyword evidence="9" id="KW-1185">Reference proteome</keyword>
<dbReference type="PROSITE" id="PS50922">
    <property type="entry name" value="TLC"/>
    <property type="match status" value="1"/>
</dbReference>
<comment type="caution">
    <text evidence="8">The sequence shown here is derived from an EMBL/GenBank/DDBJ whole genome shotgun (WGS) entry which is preliminary data.</text>
</comment>
<feature type="transmembrane region" description="Helical" evidence="6">
    <location>
        <begin position="209"/>
        <end position="234"/>
    </location>
</feature>
<feature type="transmembrane region" description="Helical" evidence="6">
    <location>
        <begin position="23"/>
        <end position="40"/>
    </location>
</feature>
<organism evidence="8 9">
    <name type="scientific">Turnera subulata</name>
    <dbReference type="NCBI Taxonomy" id="218843"/>
    <lineage>
        <taxon>Eukaryota</taxon>
        <taxon>Viridiplantae</taxon>
        <taxon>Streptophyta</taxon>
        <taxon>Embryophyta</taxon>
        <taxon>Tracheophyta</taxon>
        <taxon>Spermatophyta</taxon>
        <taxon>Magnoliopsida</taxon>
        <taxon>eudicotyledons</taxon>
        <taxon>Gunneridae</taxon>
        <taxon>Pentapetalae</taxon>
        <taxon>rosids</taxon>
        <taxon>fabids</taxon>
        <taxon>Malpighiales</taxon>
        <taxon>Passifloraceae</taxon>
        <taxon>Turnera</taxon>
    </lineage>
</organism>
<dbReference type="PANTHER" id="PTHR37227:SF2">
    <property type="entry name" value="OS01G0219000 PROTEIN"/>
    <property type="match status" value="1"/>
</dbReference>
<reference evidence="8" key="2">
    <citation type="journal article" date="2023" name="Plants (Basel)">
        <title>Annotation of the Turnera subulata (Passifloraceae) Draft Genome Reveals the S-Locus Evolved after the Divergence of Turneroideae from Passifloroideae in a Stepwise Manner.</title>
        <authorList>
            <person name="Henning P.M."/>
            <person name="Roalson E.H."/>
            <person name="Mir W."/>
            <person name="McCubbin A.G."/>
            <person name="Shore J.S."/>
        </authorList>
    </citation>
    <scope>NUCLEOTIDE SEQUENCE</scope>
    <source>
        <strain evidence="8">F60SS</strain>
    </source>
</reference>
<evidence type="ECO:0000313" key="8">
    <source>
        <dbReference type="EMBL" id="KAJ4840626.1"/>
    </source>
</evidence>
<evidence type="ECO:0000256" key="5">
    <source>
        <dbReference type="PROSITE-ProRule" id="PRU00205"/>
    </source>
</evidence>
<evidence type="ECO:0000256" key="2">
    <source>
        <dbReference type="ARBA" id="ARBA00022692"/>
    </source>
</evidence>
<gene>
    <name evidence="8" type="ORF">Tsubulata_023558</name>
</gene>
<evidence type="ECO:0000259" key="7">
    <source>
        <dbReference type="PROSITE" id="PS50922"/>
    </source>
</evidence>
<sequence length="650" mass="73767">MGLMEHVKSIDWEDESYPAYEDYIVLPLFALFFPTVRFFLDRFVFQKVGTRLIFGKGHHLLDLQDDERKKKIRKFKESAWKCVYFLSAEILALLVTYNEPWFTNTKNYWVGPGTQVWPDQKMKLKLKGVYMYAAGFYTYSIFALIFWETRRSDFGVSMGHHVATVILIVLSYILRFGRVGSVVLALHDASDVFLEVGKMSKYSGAEGTASFAFILFVLSWILLRLIYFPFWVLWSTSYEVVQTLDKEKHPVDGPIYYYVFNTLLFCLLVLHIYWWVLIYRMLVKQIQARGQLSDDVRSDSSMYVADSEGLFLSRNVTFVIQGGLTQMKGLYRDFRLNVEGVGKEEIYRVKKIGIDDPVSLEIFIRPTTPSSSILRQKDMEDVLTEIPPPSRFFQEELNNFTPPPQPLPSPFLVFSNPKPDQPLRPSLLIIALSTPSHFVFHNVSNKSLIGSLILPEVPFAGNSVEPSLGDKSCNIYALNGAPASDLVLVVSVQCPVSADRANVVAKVLLGEHIVPQRVLILDSVQSQNFRAKLSPDETYAFKLETTSEREGLDGGSGDSALLKGLDYFPSGSVVEGLAAALLSRCQMRNIRGTLCVSWPQYSSSVVVLIKSLLQKKVLQGFDFGSSGEDEEKYLRSRRIKDHPFDSELYT</sequence>
<comment type="subcellular location">
    <subcellularLocation>
        <location evidence="1">Membrane</location>
        <topology evidence="1">Multi-pass membrane protein</topology>
    </subcellularLocation>
</comment>
<feature type="transmembrane region" description="Helical" evidence="6">
    <location>
        <begin position="129"/>
        <end position="147"/>
    </location>
</feature>
<dbReference type="SMART" id="SM00724">
    <property type="entry name" value="TLC"/>
    <property type="match status" value="1"/>
</dbReference>
<dbReference type="Proteomes" id="UP001141552">
    <property type="component" value="Unassembled WGS sequence"/>
</dbReference>
<keyword evidence="3 6" id="KW-1133">Transmembrane helix</keyword>
<keyword evidence="2 5" id="KW-0812">Transmembrane</keyword>
<dbReference type="GO" id="GO:0016020">
    <property type="term" value="C:membrane"/>
    <property type="evidence" value="ECO:0007669"/>
    <property type="project" value="UniProtKB-SubCell"/>
</dbReference>
<dbReference type="AlphaFoldDB" id="A0A9Q0FZV2"/>
<reference evidence="8" key="1">
    <citation type="submission" date="2022-02" db="EMBL/GenBank/DDBJ databases">
        <authorList>
            <person name="Henning P.M."/>
            <person name="McCubbin A.G."/>
            <person name="Shore J.S."/>
        </authorList>
    </citation>
    <scope>NUCLEOTIDE SEQUENCE</scope>
    <source>
        <strain evidence="8">F60SS</strain>
        <tissue evidence="8">Leaves</tissue>
    </source>
</reference>
<evidence type="ECO:0000256" key="6">
    <source>
        <dbReference type="SAM" id="Phobius"/>
    </source>
</evidence>
<feature type="domain" description="TLC" evidence="7">
    <location>
        <begin position="73"/>
        <end position="287"/>
    </location>
</feature>
<feature type="transmembrane region" description="Helical" evidence="6">
    <location>
        <begin position="255"/>
        <end position="276"/>
    </location>
</feature>
<feature type="transmembrane region" description="Helical" evidence="6">
    <location>
        <begin position="154"/>
        <end position="174"/>
    </location>
</feature>
<proteinExistence type="predicted"/>
<dbReference type="OrthoDB" id="537032at2759"/>
<evidence type="ECO:0000256" key="1">
    <source>
        <dbReference type="ARBA" id="ARBA00004141"/>
    </source>
</evidence>